<feature type="region of interest" description="Disordered" evidence="1">
    <location>
        <begin position="83"/>
        <end position="111"/>
    </location>
</feature>
<name>A0AA88HAD4_ARTSF</name>
<dbReference type="Proteomes" id="UP001187531">
    <property type="component" value="Unassembled WGS sequence"/>
</dbReference>
<dbReference type="EMBL" id="JAVRJZ010000018">
    <property type="protein sequence ID" value="KAK2708340.1"/>
    <property type="molecule type" value="Genomic_DNA"/>
</dbReference>
<feature type="non-terminal residue" evidence="2">
    <location>
        <position position="853"/>
    </location>
</feature>
<feature type="region of interest" description="Disordered" evidence="1">
    <location>
        <begin position="412"/>
        <end position="431"/>
    </location>
</feature>
<feature type="compositionally biased region" description="Basic and acidic residues" evidence="1">
    <location>
        <begin position="136"/>
        <end position="155"/>
    </location>
</feature>
<feature type="region of interest" description="Disordered" evidence="1">
    <location>
        <begin position="129"/>
        <end position="158"/>
    </location>
</feature>
<protein>
    <submittedName>
        <fullName evidence="2">Uncharacterized protein</fullName>
    </submittedName>
</protein>
<dbReference type="AlphaFoldDB" id="A0AA88HAD4"/>
<accession>A0AA88HAD4</accession>
<organism evidence="2 3">
    <name type="scientific">Artemia franciscana</name>
    <name type="common">Brine shrimp</name>
    <name type="synonym">Artemia sanfranciscana</name>
    <dbReference type="NCBI Taxonomy" id="6661"/>
    <lineage>
        <taxon>Eukaryota</taxon>
        <taxon>Metazoa</taxon>
        <taxon>Ecdysozoa</taxon>
        <taxon>Arthropoda</taxon>
        <taxon>Crustacea</taxon>
        <taxon>Branchiopoda</taxon>
        <taxon>Anostraca</taxon>
        <taxon>Artemiidae</taxon>
        <taxon>Artemia</taxon>
    </lineage>
</organism>
<evidence type="ECO:0000256" key="1">
    <source>
        <dbReference type="SAM" id="MobiDB-lite"/>
    </source>
</evidence>
<gene>
    <name evidence="2" type="ORF">QYM36_014076</name>
</gene>
<feature type="region of interest" description="Disordered" evidence="1">
    <location>
        <begin position="486"/>
        <end position="590"/>
    </location>
</feature>
<sequence>MPRTNTQQSPPGPIYPIKRRAAFLQKYGPHSSNNSPPSDDIEEETFCLLKSVDGKGVKSKKVRIRASNGSIATSNVKQAVTQLSQGSVKSDCLKKGSENVTASKNRKQSKDFGKCKEFPIFSTEDRSCNSMISKQKGKDKSRDSFEAKENSDEAVKTPSGLWEVDENKGSVLENRDAEDNDIKKRHVRKECSSNEVTVSVNSETGAVSQSQKDKRVTSVLKLKDDSTSVKGREHNDVLSLLDETILSDSSGKRITRSRLRATCAPVAALKPSSLSLSTSASLFPNETSNQSADSISVLSEAPTQIFTSVNPRKVNNKGGLTNMSECAKNGTVRTAISTPNRVVPPKPQELSDLFSPIQSSSKNLGAAIQSNSVKVNDETNSNQLFTPQNFENCVRQAVTLILSTFIPNLAASQGQPNTEQRPASNAESLNAQQQQILSSNLAWSNVLLQTPFFTPGSISNLLSGSGPVHQPTPSLPTTLLPSIVTQGETNKKEEPISSSPKQIKEAEESPEKNGTPAYTQSLAKKKKLSHSPLPVITKKRNHAKDKGGSSLIHNKGSLQKLREEKKPQTHAAHRLRPAAVKKQTPEIGRSPVLNRKQVKLFDPENSLADLLKTRSNSLLKKKRIVSASPTYVSGSKKKNLNITSPQLYENNIKEHGQKHTRNQDLSSDVDASELMKNTDKEKSLSAVRDKPTDQSILDTINRFKQPLDVVKYDGVPHNQSLAKTATEKKPFSPTVTAKENLQRQKVSCVNRQDDLESPILSYNASDDNSATLRSRGSAIVRKKAGENPQFRTPTLKKKSLSLKVSSEAFRSREYRRKQKEYFLQLKNEFEKLGEEIPPYKAKGTKTLEDDEIT</sequence>
<reference evidence="2" key="1">
    <citation type="submission" date="2023-07" db="EMBL/GenBank/DDBJ databases">
        <title>Chromosome-level genome assembly of Artemia franciscana.</title>
        <authorList>
            <person name="Jo E."/>
        </authorList>
    </citation>
    <scope>NUCLEOTIDE SEQUENCE</scope>
    <source>
        <tissue evidence="2">Whole body</tissue>
    </source>
</reference>
<keyword evidence="3" id="KW-1185">Reference proteome</keyword>
<comment type="caution">
    <text evidence="2">The sequence shown here is derived from an EMBL/GenBank/DDBJ whole genome shotgun (WGS) entry which is preliminary data.</text>
</comment>
<proteinExistence type="predicted"/>
<evidence type="ECO:0000313" key="3">
    <source>
        <dbReference type="Proteomes" id="UP001187531"/>
    </source>
</evidence>
<feature type="compositionally biased region" description="Basic and acidic residues" evidence="1">
    <location>
        <begin position="502"/>
        <end position="511"/>
    </location>
</feature>
<evidence type="ECO:0000313" key="2">
    <source>
        <dbReference type="EMBL" id="KAK2708340.1"/>
    </source>
</evidence>